<sequence length="1834" mass="192348">METMLSLITLANQTRQPVRSVADEVFVPILEPSVVMVHEAVTDTTHYERVDNDLLIHNDERVIQLSQFFKADAQGQTSDLVLGDTLQTATHVTFSQARDQAAAASADEAVVLTPQLAALPEALAQTLANVGDETLGEGQADVQVSTLQAEAPVLLADEAPSLSIDAPLAGDDVISAAEYGQALEITGTSTGLQTDDVVLVVLNGKTYSTAVEADGSWKVVVLAEDMIAVPAGVASIAASVTSASGAVVQDSHSVFVITGGVQVTIDELAGDGLLNAAEAQMPLSVTGSVNNASAGDEVVVSVLDREYTGVVDAQGQWSVDVPADIWQRLTDGDISVTATVTNAGGNSGSATREMTLDTQIPSVAINTLSEDDIVNAVEHGQALEVSGTTTGLQGGEVISVELDGQTYTSTVSASGEWSVVVRAGDVAALSDGEHTLTATVESHAGNPASGEHTMVVNTVTPTVTINSPLAGDGVIDATELSQSLEVSGTSTGLDEGSIVTIAIGEHIYTTEVEADGSWFLGLSRLEVSTFDDGLKIVSVSATNPIGNTGEATDFVVVNSEQGANFVVIDPITGDDQINAAEAASELAITGSAAQAPAGAVVTVSIGDQQYTGYVAADGTWSVPVSADAWANLADGNVTVSAEVSSAGSSGSATRDVLLDTEAPTLSLNPLAGDDIINAAEQQQALEVSGTTTGLTGGEVVTVELNGKSYTTTVDADGNWELYIGAKDVMALADGEHTVAVSVSDKAGNPANVERDVSVEGLVPVTTITIDSFTDDVGPVQGDMPSGSVTDDTLVTLNGSLDAPLQDGQRVEVVYYNDAVGGDKAKTGYAIVDGTSWTFELPLALDETGQYGKYSVAASVVDAASAAVATVDQVFNLTYDPNADTGPQAAAITIDSFTDDVGVMTGDMPNGASTDDDRVALNGSLDEVLRSGDEIHIYRNGEYLGKALASGLTWSYAVPTLQEGTHVFSAEIVSAGSNVSRSNDFAMTLSLGDIPHAIVDFTGFGPLPKVNGSLNEALNSNETLYVTLDGRTYSSKNGEVELNGERWHLQLPAGAELALGNYAVQTKVVDESLGTVRYGSGEVHIASPWVETPDPDISGAMQFTHYLREDLTTDNDNTLGMNLALSGDGAWRMTTQQQVFTQQGMDRNDYSQTQIHSDADVRYASGDIDRDGDMDLVSVRDQGDYSNLWKNNGDGTYTSEIISPWVQGQKGTFGGIVALDFTGDGYVDFARAANGQLSTTAFMRNNKDGTFTEVSANNLIDDDYQIYDNSMIVGLSDYNNDGAVDLIGRIGKNTNSYSSLGVMNNNADNTFTRVNLLDKFFNSAGSDREDSSADGWSIVVSDYNNDGNLDAWTSRSTFGSDDPALALNNGDGTFSDGYKFVDLGGYENDEESRSYSYSTIALGLDWDMDGDVDIAQMGDGQHDKTRATLSLNNGDGLSWTKADIDTLTYDEGRVLEGATVVDYDWDGRQDILSIDTDGHWWSDMNTNELDRDTYIVLRIVDQEGFNVFYGNTVNLYDSSGNRVATQQVNPSTGLSTFSTGLVYFYNLDPNETYSAELVRIKDGVRSDVNATVNQSWSGLSPTEGEFTNYMLTAERDGESHDGTFVGTGYNDIFTATAGNDVYDGAGGWENTVGGARWSDIGGGDRIDFGAATAGVSLNLSSTVAQNTGFNIVTLKDIESFSGGNGNDVVIGSAANNRLEGRGGDDIFVISNGGNDSVVFNVLDAANATGGNGADRVSGFTLGNWGNTLDADRIDLSDLLADSRYYGAATATGNVLDAETGDIADYLSVMVNGSDTEIAIDRDGTGSAHEMTTLVALSGVQTDLATLLANHQLIVN</sequence>
<keyword evidence="5" id="KW-1185">Reference proteome</keyword>
<dbReference type="Pfam" id="PF22783">
    <property type="entry name" value="BapA_N"/>
    <property type="match status" value="1"/>
</dbReference>
<dbReference type="NCBIfam" id="NF033510">
    <property type="entry name" value="Ca_tandemer"/>
    <property type="match status" value="6"/>
</dbReference>
<evidence type="ECO:0000256" key="1">
    <source>
        <dbReference type="ARBA" id="ARBA00022729"/>
    </source>
</evidence>
<evidence type="ECO:0000259" key="3">
    <source>
        <dbReference type="Pfam" id="PF22783"/>
    </source>
</evidence>
<dbReference type="EMBL" id="CP038437">
    <property type="protein sequence ID" value="QEM83228.1"/>
    <property type="molecule type" value="Genomic_DNA"/>
</dbReference>
<dbReference type="InterPro" id="IPR049826">
    <property type="entry name" value="Ig-like_ice"/>
</dbReference>
<dbReference type="Pfam" id="PF19077">
    <property type="entry name" value="Big_13"/>
    <property type="match status" value="1"/>
</dbReference>
<dbReference type="Gene3D" id="2.60.40.10">
    <property type="entry name" value="Immunoglobulins"/>
    <property type="match status" value="8"/>
</dbReference>
<reference evidence="4" key="1">
    <citation type="submission" date="2021-02" db="EMBL/GenBank/DDBJ databases">
        <title>Strain Y2R2, a novel species of the genus Halomonas.</title>
        <authorList>
            <person name="Huang H."/>
        </authorList>
    </citation>
    <scope>NUCLEOTIDE SEQUENCE</scope>
    <source>
        <strain evidence="4">Y2R2</strain>
    </source>
</reference>
<dbReference type="NCBIfam" id="TIGR03661">
    <property type="entry name" value="T1SS_VCA0849"/>
    <property type="match status" value="1"/>
</dbReference>
<dbReference type="InterPro" id="IPR011049">
    <property type="entry name" value="Serralysin-like_metalloprot_C"/>
</dbReference>
<dbReference type="InterPro" id="IPR013517">
    <property type="entry name" value="FG-GAP"/>
</dbReference>
<dbReference type="KEGG" id="hbh:E4T21_17985"/>
<organism evidence="4 5">
    <name type="scientific">Halomonas binhaiensis</name>
    <dbReference type="NCBI Taxonomy" id="2562282"/>
    <lineage>
        <taxon>Bacteria</taxon>
        <taxon>Pseudomonadati</taxon>
        <taxon>Pseudomonadota</taxon>
        <taxon>Gammaproteobacteria</taxon>
        <taxon>Oceanospirillales</taxon>
        <taxon>Halomonadaceae</taxon>
        <taxon>Halomonas</taxon>
    </lineage>
</organism>
<dbReference type="InterPro" id="IPR044016">
    <property type="entry name" value="Big_13"/>
</dbReference>
<dbReference type="NCBIfam" id="NF012196">
    <property type="entry name" value="Ig_like_ice"/>
    <property type="match status" value="4"/>
</dbReference>
<dbReference type="SUPFAM" id="SSF69318">
    <property type="entry name" value="Integrin alpha N-terminal domain"/>
    <property type="match status" value="1"/>
</dbReference>
<dbReference type="Pfam" id="PF13517">
    <property type="entry name" value="FG-GAP_3"/>
    <property type="match status" value="1"/>
</dbReference>
<evidence type="ECO:0000259" key="2">
    <source>
        <dbReference type="Pfam" id="PF19077"/>
    </source>
</evidence>
<feature type="domain" description="Biofilm-associated protein BapA-like prefix-like" evidence="3">
    <location>
        <begin position="27"/>
        <end position="101"/>
    </location>
</feature>
<dbReference type="RefSeq" id="WP_149286350.1">
    <property type="nucleotide sequence ID" value="NZ_CP038437.2"/>
</dbReference>
<keyword evidence="1" id="KW-0732">Signal</keyword>
<protein>
    <submittedName>
        <fullName evidence="4">Ig-like domain-containing protein</fullName>
    </submittedName>
</protein>
<dbReference type="InterPro" id="IPR048051">
    <property type="entry name" value="BapA-like_prefix-like"/>
</dbReference>
<evidence type="ECO:0000313" key="5">
    <source>
        <dbReference type="Proteomes" id="UP000324285"/>
    </source>
</evidence>
<dbReference type="InterPro" id="IPR019960">
    <property type="entry name" value="T1SS_VCA0849"/>
</dbReference>
<dbReference type="SUPFAM" id="SSF51120">
    <property type="entry name" value="beta-Roll"/>
    <property type="match status" value="1"/>
</dbReference>
<name>A0A5C1NLG8_9GAMM</name>
<dbReference type="InterPro" id="IPR013783">
    <property type="entry name" value="Ig-like_fold"/>
</dbReference>
<evidence type="ECO:0000313" key="4">
    <source>
        <dbReference type="EMBL" id="QEM83228.1"/>
    </source>
</evidence>
<dbReference type="InterPro" id="IPR028994">
    <property type="entry name" value="Integrin_alpha_N"/>
</dbReference>
<dbReference type="Proteomes" id="UP000324285">
    <property type="component" value="Chromosome"/>
</dbReference>
<accession>A0A5C1NLG8</accession>
<dbReference type="OrthoDB" id="8481600at2"/>
<proteinExistence type="predicted"/>
<gene>
    <name evidence="4" type="ORF">E4T21_17985</name>
</gene>
<feature type="domain" description="Bacterial Ig-like" evidence="2">
    <location>
        <begin position="700"/>
        <end position="753"/>
    </location>
</feature>